<name>A0ABU3P686_9BURK</name>
<reference evidence="2" key="1">
    <citation type="submission" date="2023-09" db="EMBL/GenBank/DDBJ databases">
        <title>Paucibacter sp. APW11 Genome sequencing and assembly.</title>
        <authorList>
            <person name="Kim I."/>
        </authorList>
    </citation>
    <scope>NUCLEOTIDE SEQUENCE</scope>
    <source>
        <strain evidence="2">APW11</strain>
    </source>
</reference>
<dbReference type="Proteomes" id="UP001246372">
    <property type="component" value="Unassembled WGS sequence"/>
</dbReference>
<evidence type="ECO:0000313" key="3">
    <source>
        <dbReference type="Proteomes" id="UP001246372"/>
    </source>
</evidence>
<sequence length="399" mass="42560">MTDAPDAGRRKSWTVVLGALLAACGGGGTSTPAPSPAPAPSPTPAPAPGPAPQPSPDAKLELLNWEPGASVDYQMPILYGRSSSLNKDIGIELAGQSVSAPVRDGFFKAAVRLKPGSNELQLKAGSQTASLTINYVPANNRLKVQMIYVLAADDDGHFMAPAGEANDIESAKQRIATAALMMQSATAEMMKKQLRRRVSFSLLEDAAGNPIVKSLRLAMTKKQLLEKTDLELYALVEAALREAKEDVGVKNVAFMSFTSYDGVKVTGHAARGSGILGLFGTPNLHAWPTKVDEIAARLLNDTRVDTRVLPDDSGGGSNRGNYWSNCATGMGAALHELGHTFDLPHTAGGIMERGFDNFNRLFVIEEPGYAKALTTEEEGGAFWHPSSVDLLLRSDWFNK</sequence>
<comment type="caution">
    <text evidence="2">The sequence shown here is derived from an EMBL/GenBank/DDBJ whole genome shotgun (WGS) entry which is preliminary data.</text>
</comment>
<organism evidence="2 3">
    <name type="scientific">Roseateles aquae</name>
    <dbReference type="NCBI Taxonomy" id="3077235"/>
    <lineage>
        <taxon>Bacteria</taxon>
        <taxon>Pseudomonadati</taxon>
        <taxon>Pseudomonadota</taxon>
        <taxon>Betaproteobacteria</taxon>
        <taxon>Burkholderiales</taxon>
        <taxon>Sphaerotilaceae</taxon>
        <taxon>Roseateles</taxon>
    </lineage>
</organism>
<dbReference type="InterPro" id="IPR021917">
    <property type="entry name" value="Unchr_Zn-peptidase-like"/>
</dbReference>
<dbReference type="EMBL" id="JAVXZY010000001">
    <property type="protein sequence ID" value="MDT8998087.1"/>
    <property type="molecule type" value="Genomic_DNA"/>
</dbReference>
<dbReference type="PANTHER" id="PTHR21054">
    <property type="entry name" value="ZINC METALLOPROTEINASE-RELATED"/>
    <property type="match status" value="1"/>
</dbReference>
<evidence type="ECO:0008006" key="4">
    <source>
        <dbReference type="Google" id="ProtNLM"/>
    </source>
</evidence>
<accession>A0ABU3P686</accession>
<dbReference type="InterPro" id="IPR053002">
    <property type="entry name" value="Metalloproteinase_M10B"/>
</dbReference>
<feature type="region of interest" description="Disordered" evidence="1">
    <location>
        <begin position="26"/>
        <end position="59"/>
    </location>
</feature>
<keyword evidence="3" id="KW-1185">Reference proteome</keyword>
<proteinExistence type="predicted"/>
<evidence type="ECO:0000313" key="2">
    <source>
        <dbReference type="EMBL" id="MDT8998087.1"/>
    </source>
</evidence>
<dbReference type="Pfam" id="PF12044">
    <property type="entry name" value="Metallopep"/>
    <property type="match status" value="1"/>
</dbReference>
<evidence type="ECO:0000256" key="1">
    <source>
        <dbReference type="SAM" id="MobiDB-lite"/>
    </source>
</evidence>
<feature type="compositionally biased region" description="Pro residues" evidence="1">
    <location>
        <begin position="33"/>
        <end position="55"/>
    </location>
</feature>
<dbReference type="PANTHER" id="PTHR21054:SF2">
    <property type="entry name" value="MIP04191P"/>
    <property type="match status" value="1"/>
</dbReference>
<dbReference type="RefSeq" id="WP_315648372.1">
    <property type="nucleotide sequence ID" value="NZ_JAVXZY010000001.1"/>
</dbReference>
<gene>
    <name evidence="2" type="ORF">RQP53_02235</name>
</gene>
<protein>
    <recommendedName>
        <fullName evidence="4">Peptidase M12B domain-containing protein</fullName>
    </recommendedName>
</protein>